<dbReference type="SUPFAM" id="SSF56112">
    <property type="entry name" value="Protein kinase-like (PK-like)"/>
    <property type="match status" value="1"/>
</dbReference>
<dbReference type="PROSITE" id="PS00108">
    <property type="entry name" value="PROTEIN_KINASE_ST"/>
    <property type="match status" value="1"/>
</dbReference>
<accession>A0A8H4RLW9</accession>
<sequence length="536" mass="60407">MENPHSLARTCGIDSRLPSTDTADDILQDRNESDSGNTCGQGHTNSTLQSYPAESPGNKRPIPPCLASYAPSNLDRAKVDELRQVLDVDQQMHGTGEELADSLVVTEESKVSENRRTVVNRVKVRGLWLAKKIYKNSDREQVEREIYLQEVEILKLLIRKPHWHVILLLHHYEDPRGRGCLILSPLAQTTLEAFLSQHPNQERKVLVGPWISCLASGLAHIHAQRVKHKDIKPSNILIHGTNPVIADMGISHGFDIDSKSSGLSAGSVAYIAPEVFKEQVRGRRQDVWSMLCCYMEILAFLKDMDRGTFRKSIGPIYFCGYDFVVGWLNTLKPGAVDEEELAFVQLLLDSFKRDPEERPYALHLAKQIQAICKQRPYKYIGECCVLDDTVNISSNLEHAVAGTASILPNPEDLEQGSLLHFFASTPLSFSKRDFPEAYLSLNTLYRQVSSRAICSIRSAERKFLLTIVPKYSKDGKTYLSLSNGFIESLSQAIESGAYISCLYDIPLGEHNDPYTTKYFEILVGEISNRYMTYHWD</sequence>
<dbReference type="SMART" id="SM00220">
    <property type="entry name" value="S_TKc"/>
    <property type="match status" value="1"/>
</dbReference>
<keyword evidence="4" id="KW-1185">Reference proteome</keyword>
<dbReference type="OrthoDB" id="4062651at2759"/>
<dbReference type="Gene3D" id="1.10.510.10">
    <property type="entry name" value="Transferase(Phosphotransferase) domain 1"/>
    <property type="match status" value="1"/>
</dbReference>
<reference evidence="3 4" key="1">
    <citation type="submission" date="2020-03" db="EMBL/GenBank/DDBJ databases">
        <title>Draft Genome Sequence of Cudoniella acicularis.</title>
        <authorList>
            <person name="Buettner E."/>
            <person name="Kellner H."/>
        </authorList>
    </citation>
    <scope>NUCLEOTIDE SEQUENCE [LARGE SCALE GENOMIC DNA]</scope>
    <source>
        <strain evidence="3 4">DSM 108380</strain>
    </source>
</reference>
<dbReference type="GO" id="GO:0005524">
    <property type="term" value="F:ATP binding"/>
    <property type="evidence" value="ECO:0007669"/>
    <property type="project" value="InterPro"/>
</dbReference>
<name>A0A8H4RLW9_9HELO</name>
<feature type="domain" description="Protein kinase" evidence="2">
    <location>
        <begin position="105"/>
        <end position="380"/>
    </location>
</feature>
<dbReference type="GO" id="GO:0004672">
    <property type="term" value="F:protein kinase activity"/>
    <property type="evidence" value="ECO:0007669"/>
    <property type="project" value="InterPro"/>
</dbReference>
<dbReference type="PANTHER" id="PTHR44305">
    <property type="entry name" value="SI:DKEY-192D15.2-RELATED"/>
    <property type="match status" value="1"/>
</dbReference>
<gene>
    <name evidence="3" type="ORF">G7Y89_g7517</name>
</gene>
<feature type="compositionally biased region" description="Polar residues" evidence="1">
    <location>
        <begin position="34"/>
        <end position="52"/>
    </location>
</feature>
<comment type="caution">
    <text evidence="3">The sequence shown here is derived from an EMBL/GenBank/DDBJ whole genome shotgun (WGS) entry which is preliminary data.</text>
</comment>
<feature type="region of interest" description="Disordered" evidence="1">
    <location>
        <begin position="1"/>
        <end position="65"/>
    </location>
</feature>
<dbReference type="InterPro" id="IPR008271">
    <property type="entry name" value="Ser/Thr_kinase_AS"/>
</dbReference>
<dbReference type="CDD" id="cd00180">
    <property type="entry name" value="PKc"/>
    <property type="match status" value="1"/>
</dbReference>
<dbReference type="InterPro" id="IPR011009">
    <property type="entry name" value="Kinase-like_dom_sf"/>
</dbReference>
<protein>
    <recommendedName>
        <fullName evidence="2">Protein kinase domain-containing protein</fullName>
    </recommendedName>
</protein>
<evidence type="ECO:0000256" key="1">
    <source>
        <dbReference type="SAM" id="MobiDB-lite"/>
    </source>
</evidence>
<dbReference type="PROSITE" id="PS50011">
    <property type="entry name" value="PROTEIN_KINASE_DOM"/>
    <property type="match status" value="1"/>
</dbReference>
<dbReference type="InterPro" id="IPR053083">
    <property type="entry name" value="TF_kinase-domain_protein"/>
</dbReference>
<proteinExistence type="predicted"/>
<dbReference type="AlphaFoldDB" id="A0A8H4RLW9"/>
<dbReference type="EMBL" id="JAAMPI010000531">
    <property type="protein sequence ID" value="KAF4630622.1"/>
    <property type="molecule type" value="Genomic_DNA"/>
</dbReference>
<dbReference type="PANTHER" id="PTHR44305:SF24">
    <property type="entry name" value="TYROSINE-PROTEIN KINASE C03B1.5-RELATED"/>
    <property type="match status" value="1"/>
</dbReference>
<evidence type="ECO:0000313" key="4">
    <source>
        <dbReference type="Proteomes" id="UP000566819"/>
    </source>
</evidence>
<evidence type="ECO:0000313" key="3">
    <source>
        <dbReference type="EMBL" id="KAF4630622.1"/>
    </source>
</evidence>
<evidence type="ECO:0000259" key="2">
    <source>
        <dbReference type="PROSITE" id="PS50011"/>
    </source>
</evidence>
<dbReference type="Proteomes" id="UP000566819">
    <property type="component" value="Unassembled WGS sequence"/>
</dbReference>
<dbReference type="InterPro" id="IPR000719">
    <property type="entry name" value="Prot_kinase_dom"/>
</dbReference>
<dbReference type="Pfam" id="PF00069">
    <property type="entry name" value="Pkinase"/>
    <property type="match status" value="1"/>
</dbReference>
<organism evidence="3 4">
    <name type="scientific">Cudoniella acicularis</name>
    <dbReference type="NCBI Taxonomy" id="354080"/>
    <lineage>
        <taxon>Eukaryota</taxon>
        <taxon>Fungi</taxon>
        <taxon>Dikarya</taxon>
        <taxon>Ascomycota</taxon>
        <taxon>Pezizomycotina</taxon>
        <taxon>Leotiomycetes</taxon>
        <taxon>Helotiales</taxon>
        <taxon>Tricladiaceae</taxon>
        <taxon>Cudoniella</taxon>
    </lineage>
</organism>